<gene>
    <name evidence="9" type="ORF">TraAM80_06060</name>
</gene>
<organism evidence="9 10">
    <name type="scientific">Trypanosoma rangeli</name>
    <dbReference type="NCBI Taxonomy" id="5698"/>
    <lineage>
        <taxon>Eukaryota</taxon>
        <taxon>Discoba</taxon>
        <taxon>Euglenozoa</taxon>
        <taxon>Kinetoplastea</taxon>
        <taxon>Metakinetoplastina</taxon>
        <taxon>Trypanosomatida</taxon>
        <taxon>Trypanosomatidae</taxon>
        <taxon>Trypanosoma</taxon>
        <taxon>Herpetosoma</taxon>
    </lineage>
</organism>
<dbReference type="PANTHER" id="PTHR46030">
    <property type="entry name" value="ALPHA-KETOGLUTARATE-DEPENDENT DIOXYGENASE ALKB HOMOLOG 6"/>
    <property type="match status" value="1"/>
</dbReference>
<comment type="caution">
    <text evidence="9">The sequence shown here is derived from an EMBL/GenBank/DDBJ whole genome shotgun (WGS) entry which is preliminary data.</text>
</comment>
<dbReference type="GO" id="GO:0051213">
    <property type="term" value="F:dioxygenase activity"/>
    <property type="evidence" value="ECO:0007669"/>
    <property type="project" value="UniProtKB-KW"/>
</dbReference>
<proteinExistence type="inferred from homology"/>
<evidence type="ECO:0000256" key="1">
    <source>
        <dbReference type="ARBA" id="ARBA00004123"/>
    </source>
</evidence>
<dbReference type="GO" id="GO:0005634">
    <property type="term" value="C:nucleus"/>
    <property type="evidence" value="ECO:0007669"/>
    <property type="project" value="UniProtKB-SubCell"/>
</dbReference>
<feature type="domain" description="Fe2OG dioxygenase" evidence="8">
    <location>
        <begin position="339"/>
        <end position="479"/>
    </location>
</feature>
<dbReference type="PROSITE" id="PS51471">
    <property type="entry name" value="FE2OG_OXY"/>
    <property type="match status" value="1"/>
</dbReference>
<keyword evidence="5" id="KW-0560">Oxidoreductase</keyword>
<keyword evidence="3" id="KW-0479">Metal-binding</keyword>
<evidence type="ECO:0000256" key="5">
    <source>
        <dbReference type="ARBA" id="ARBA00023002"/>
    </source>
</evidence>
<dbReference type="OrthoDB" id="412814at2759"/>
<dbReference type="InterPro" id="IPR032862">
    <property type="entry name" value="ALKBH6"/>
</dbReference>
<reference evidence="9 10" key="1">
    <citation type="journal article" date="2018" name="BMC Genomics">
        <title>Genomic comparison of Trypanosoma conorhini and Trypanosoma rangeli to Trypanosoma cruzi strains of high and low virulence.</title>
        <authorList>
            <person name="Bradwell K.R."/>
            <person name="Koparde V.N."/>
            <person name="Matveyev A.V."/>
            <person name="Serrano M.G."/>
            <person name="Alves J.M."/>
            <person name="Parikh H."/>
            <person name="Huang B."/>
            <person name="Lee V."/>
            <person name="Espinosa-Alvarez O."/>
            <person name="Ortiz P.A."/>
            <person name="Costa-Martins A.G."/>
            <person name="Teixeira M.M."/>
            <person name="Buck G.A."/>
        </authorList>
    </citation>
    <scope>NUCLEOTIDE SEQUENCE [LARGE SCALE GENOMIC DNA]</scope>
    <source>
        <strain evidence="9 10">AM80</strain>
    </source>
</reference>
<dbReference type="GO" id="GO:0046872">
    <property type="term" value="F:metal ion binding"/>
    <property type="evidence" value="ECO:0007669"/>
    <property type="project" value="UniProtKB-KW"/>
</dbReference>
<evidence type="ECO:0000313" key="10">
    <source>
        <dbReference type="Proteomes" id="UP000283634"/>
    </source>
</evidence>
<dbReference type="GeneID" id="40329993"/>
<name>A0A422NC22_TRYRA</name>
<dbReference type="Gene3D" id="2.60.120.590">
    <property type="entry name" value="Alpha-ketoglutarate-dependent dioxygenase AlkB-like"/>
    <property type="match status" value="1"/>
</dbReference>
<evidence type="ECO:0000256" key="7">
    <source>
        <dbReference type="ARBA" id="ARBA00023242"/>
    </source>
</evidence>
<sequence length="630" mass="70325">MRRVLLPTVTGASRRIRWLAGRWAVRGLSTAPDTAKDTTKLAGFEFSTPNFSLDGGVDVGADDVVKDLVTSPVTSLDFLRDVYGPWLVLTEDLQEELFIDHDRMVYLRPANGLGFGVGRMEVADSGPSGTAFSLQLESYTYPVTSVLAPYTPLALDVTGQLKRVESSSGEYATFSLVATWRKKDGTSGKFNAAKLSPWDPATSAKPWEPKAELQRIFQEVFPKPLVLTSHLRRSQAAREASGADLHHMSLEPYHVGDIPGLYYIPDYISEEEEQQILQTVRDTPKELKTQLHKRKVQEWGCVMCEECNKSFVSDWNMPPWVAACNDMLLHDGIFTPSTFPNSVRVHEYQVGEGIGAHCDGPIYFPLVSVLSLNSPCVMFFYARREPYMQPMEHYNDTFRFDTGIAVEKPVQCVVMEPRSLMLFRGDAYYYHPHGTSDHEVDDLSPEVAGKVVNRHLLKDPNITEVRKSYRVSITTRNLLPRCNHQPTRAEYAMKRSWYVYNHLPVPEPLVTPAPMLPPLPFSAGPTAASTPTTTRTTTITGRMQEDKGNSVAALTNENSGGNFSELEKKLDAVLAQQSALVQQVGEIRQMMANEATFRNEVSTVLNHLSSTVLDIDGKLDKREEQGASSK</sequence>
<dbReference type="PANTHER" id="PTHR46030:SF1">
    <property type="entry name" value="ALPHA-KETOGLUTARATE-DEPENDENT DIOXYGENASE ALKB HOMOLOG 6"/>
    <property type="match status" value="1"/>
</dbReference>
<evidence type="ECO:0000313" key="9">
    <source>
        <dbReference type="EMBL" id="RNF03054.1"/>
    </source>
</evidence>
<evidence type="ECO:0000259" key="8">
    <source>
        <dbReference type="PROSITE" id="PS51471"/>
    </source>
</evidence>
<keyword evidence="4" id="KW-0223">Dioxygenase</keyword>
<dbReference type="VEuPathDB" id="TriTrypDB:TRSC58_04136"/>
<evidence type="ECO:0000256" key="2">
    <source>
        <dbReference type="ARBA" id="ARBA00007879"/>
    </source>
</evidence>
<keyword evidence="10" id="KW-1185">Reference proteome</keyword>
<comment type="similarity">
    <text evidence="2">Belongs to the alkB family.</text>
</comment>
<comment type="subcellular location">
    <subcellularLocation>
        <location evidence="1">Nucleus</location>
    </subcellularLocation>
</comment>
<evidence type="ECO:0000256" key="3">
    <source>
        <dbReference type="ARBA" id="ARBA00022723"/>
    </source>
</evidence>
<evidence type="ECO:0000256" key="4">
    <source>
        <dbReference type="ARBA" id="ARBA00022964"/>
    </source>
</evidence>
<dbReference type="InterPro" id="IPR037151">
    <property type="entry name" value="AlkB-like_sf"/>
</dbReference>
<dbReference type="RefSeq" id="XP_029237276.1">
    <property type="nucleotide sequence ID" value="XM_029382917.1"/>
</dbReference>
<accession>A0A422NC22</accession>
<dbReference type="OMA" id="QPARAEY"/>
<dbReference type="EMBL" id="MKGL01000209">
    <property type="protein sequence ID" value="RNF03054.1"/>
    <property type="molecule type" value="Genomic_DNA"/>
</dbReference>
<dbReference type="Proteomes" id="UP000283634">
    <property type="component" value="Unassembled WGS sequence"/>
</dbReference>
<keyword evidence="7" id="KW-0539">Nucleus</keyword>
<dbReference type="AlphaFoldDB" id="A0A422NC22"/>
<evidence type="ECO:0000256" key="6">
    <source>
        <dbReference type="ARBA" id="ARBA00023004"/>
    </source>
</evidence>
<dbReference type="InterPro" id="IPR005123">
    <property type="entry name" value="Oxoglu/Fe-dep_dioxygenase_dom"/>
</dbReference>
<dbReference type="SUPFAM" id="SSF51197">
    <property type="entry name" value="Clavaminate synthase-like"/>
    <property type="match status" value="1"/>
</dbReference>
<protein>
    <submittedName>
        <fullName evidence="9">Alkylated DNA repair protein alkB like protein 6</fullName>
    </submittedName>
</protein>
<keyword evidence="6" id="KW-0408">Iron</keyword>